<gene>
    <name evidence="3" type="ordered locus">Sfla_5258</name>
</gene>
<dbReference type="Proteomes" id="UP000002066">
    <property type="component" value="Chromosome"/>
</dbReference>
<evidence type="ECO:0000259" key="2">
    <source>
        <dbReference type="Pfam" id="PF08327"/>
    </source>
</evidence>
<dbReference type="InterPro" id="IPR013538">
    <property type="entry name" value="ASHA1/2-like_C"/>
</dbReference>
<feature type="domain" description="Activator of Hsp90 ATPase homologue 1/2-like C-terminal" evidence="2">
    <location>
        <begin position="178"/>
        <end position="288"/>
    </location>
</feature>
<proteinExistence type="inferred from homology"/>
<dbReference type="SUPFAM" id="SSF55961">
    <property type="entry name" value="Bet v1-like"/>
    <property type="match status" value="1"/>
</dbReference>
<comment type="similarity">
    <text evidence="1">Belongs to the AHA1 family.</text>
</comment>
<evidence type="ECO:0000256" key="1">
    <source>
        <dbReference type="ARBA" id="ARBA00006817"/>
    </source>
</evidence>
<evidence type="ECO:0000313" key="3">
    <source>
        <dbReference type="EMBL" id="ADW06655.1"/>
    </source>
</evidence>
<dbReference type="InterPro" id="IPR023393">
    <property type="entry name" value="START-like_dom_sf"/>
</dbReference>
<dbReference type="CDD" id="cd08899">
    <property type="entry name" value="SRPBCC_CalC_Aha1-like_6"/>
    <property type="match status" value="1"/>
</dbReference>
<dbReference type="KEGG" id="sfa:Sfla_5258"/>
<accession>A0A8D3WKC7</accession>
<evidence type="ECO:0000313" key="4">
    <source>
        <dbReference type="Proteomes" id="UP000002066"/>
    </source>
</evidence>
<dbReference type="Gene3D" id="3.30.530.20">
    <property type="match status" value="1"/>
</dbReference>
<dbReference type="AlphaFoldDB" id="A0A8D3WKC7"/>
<organism evidence="3 4">
    <name type="scientific">Streptomyces pratensis (strain ATCC 33331 / IAF-45CD)</name>
    <dbReference type="NCBI Taxonomy" id="591167"/>
    <lineage>
        <taxon>Bacteria</taxon>
        <taxon>Bacillati</taxon>
        <taxon>Actinomycetota</taxon>
        <taxon>Actinomycetes</taxon>
        <taxon>Kitasatosporales</taxon>
        <taxon>Streptomycetaceae</taxon>
        <taxon>Streptomyces</taxon>
    </lineage>
</organism>
<name>A0A8D3WKC7_STRFA</name>
<protein>
    <submittedName>
        <fullName evidence="3">Activator of Hsp90 ATPase 1 family protein</fullName>
    </submittedName>
</protein>
<dbReference type="EMBL" id="CP002475">
    <property type="protein sequence ID" value="ADW06655.1"/>
    <property type="molecule type" value="Genomic_DNA"/>
</dbReference>
<sequence>MQFYAKIGCRDRLERGPPRGADAVVTAGRSQAVRCRRDLSGSADRIGGRTASARLRQLGEDGRRGTVDWLGGRAGGHLFGVPHDPDATGGSGRGGDVFVRRGHGRRAVRFAPCAWARTEEFRLHGPETAGVSGADDAEKGWKAMGEIVDEISRVHREVGTRRVASELAGTVLLRRAFDAEVAEVWSAVTSPERIARWFLPVTGEFRAGGSYQLEGNAGGEILECLPPERLRVSWMFGPDPGFSEVEVRLAPEEGGGTVFELEHVSVVPEEFRSQYGPGAVGVGWDLALLGLGWHLAGGGLSPEDAVEWEASPEAKAFVARSGEEWGRAFAASGADPETVTATTVATVAFYTGE</sequence>
<dbReference type="Pfam" id="PF08327">
    <property type="entry name" value="AHSA1"/>
    <property type="match status" value="1"/>
</dbReference>
<reference evidence="3 4" key="1">
    <citation type="submission" date="2011-01" db="EMBL/GenBank/DDBJ databases">
        <title>Complete sequence of chromosome of Streptomyces flavogriseus ATCC 33331.</title>
        <authorList>
            <consortium name="US DOE Joint Genome Institute"/>
            <person name="Lucas S."/>
            <person name="Copeland A."/>
            <person name="Lapidus A."/>
            <person name="Cheng J.-F."/>
            <person name="Goodwin L."/>
            <person name="Pitluck S."/>
            <person name="Davenport K."/>
            <person name="Detter J.C."/>
            <person name="Han C."/>
            <person name="Tapia R."/>
            <person name="Land M."/>
            <person name="Hauser L."/>
            <person name="Kyrpides N."/>
            <person name="Ivanova N."/>
            <person name="Ovchinnikova G."/>
            <person name="Pagani I."/>
            <person name="Brumm P."/>
            <person name="Mead D."/>
            <person name="Woyke T."/>
        </authorList>
    </citation>
    <scope>NUCLEOTIDE SEQUENCE [LARGE SCALE GENOMIC DNA]</scope>
    <source>
        <strain evidence="4">ATCC 33331 / IAF-45CD</strain>
    </source>
</reference>